<feature type="domain" description="Fe2OG dioxygenase" evidence="2">
    <location>
        <begin position="97"/>
        <end position="197"/>
    </location>
</feature>
<dbReference type="PROSITE" id="PS51471">
    <property type="entry name" value="FE2OG_OXY"/>
    <property type="match status" value="1"/>
</dbReference>
<dbReference type="GO" id="GO:0046872">
    <property type="term" value="F:metal ion binding"/>
    <property type="evidence" value="ECO:0007669"/>
    <property type="project" value="UniProtKB-KW"/>
</dbReference>
<evidence type="ECO:0000313" key="3">
    <source>
        <dbReference type="EMBL" id="EMC97740.1"/>
    </source>
</evidence>
<name>M2NFG7_BAUPA</name>
<keyword evidence="1" id="KW-0560">Oxidoreductase</keyword>
<dbReference type="PANTHER" id="PTHR33099:SF7">
    <property type="entry name" value="MYND-TYPE DOMAIN-CONTAINING PROTEIN"/>
    <property type="match status" value="1"/>
</dbReference>
<dbReference type="KEGG" id="bcom:BAUCODRAFT_122166"/>
<reference evidence="3 4" key="1">
    <citation type="journal article" date="2012" name="PLoS Pathog.">
        <title>Diverse lifestyles and strategies of plant pathogenesis encoded in the genomes of eighteen Dothideomycetes fungi.</title>
        <authorList>
            <person name="Ohm R.A."/>
            <person name="Feau N."/>
            <person name="Henrissat B."/>
            <person name="Schoch C.L."/>
            <person name="Horwitz B.A."/>
            <person name="Barry K.W."/>
            <person name="Condon B.J."/>
            <person name="Copeland A.C."/>
            <person name="Dhillon B."/>
            <person name="Glaser F."/>
            <person name="Hesse C.N."/>
            <person name="Kosti I."/>
            <person name="LaButti K."/>
            <person name="Lindquist E.A."/>
            <person name="Lucas S."/>
            <person name="Salamov A.A."/>
            <person name="Bradshaw R.E."/>
            <person name="Ciuffetti L."/>
            <person name="Hamelin R.C."/>
            <person name="Kema G.H.J."/>
            <person name="Lawrence C."/>
            <person name="Scott J.A."/>
            <person name="Spatafora J.W."/>
            <person name="Turgeon B.G."/>
            <person name="de Wit P.J.G.M."/>
            <person name="Zhong S."/>
            <person name="Goodwin S.B."/>
            <person name="Grigoriev I.V."/>
        </authorList>
    </citation>
    <scope>NUCLEOTIDE SEQUENCE [LARGE SCALE GENOMIC DNA]</scope>
    <source>
        <strain evidence="3 4">UAMH 10762</strain>
    </source>
</reference>
<dbReference type="OrthoDB" id="27483at2759"/>
<evidence type="ECO:0000259" key="2">
    <source>
        <dbReference type="PROSITE" id="PS51471"/>
    </source>
</evidence>
<dbReference type="HOGENOM" id="CLU_019613_1_1_1"/>
<gene>
    <name evidence="3" type="ORF">BAUCODRAFT_122166</name>
</gene>
<dbReference type="InterPro" id="IPR005123">
    <property type="entry name" value="Oxoglu/Fe-dep_dioxygenase_dom"/>
</dbReference>
<evidence type="ECO:0000256" key="1">
    <source>
        <dbReference type="RuleBase" id="RU003682"/>
    </source>
</evidence>
<proteinExistence type="inferred from homology"/>
<sequence length="421" mass="46197">MAKGVTIRWGQHGEGRVVTLPCRPSVSGSSEGTAALPQLIADCTPATFGHDGKDVYDPSYRLAGAMSAQDFTTDFCPYETGIIDMITQILMRWRGLRAELYKLNVYSGPSGMFKSHVDTPRGEKQVGSLVVCLPVAFQGGGLAVRHGGQQIVHEWSTFMTDEAASCVQWAAFYSDCEHEVLPVIEGHRVTLTYNLYLAHGTGLLAQGEWGIGGLQPAQLPLSQHLRDLLLAKPVLMPNGGYLGFDLTHLYPHTHPSLHAFVPQMLKGADLAVYEAVQAAGLTCVLGGCRNDHHFEQIDILDKLDAQDRRRRRNEVTGWGREAMVNALTPLRVDDSGDYHEQEVPLEESFDEVEVSKVKDLRARVAIRERITWVNVSGHDAAKELSFAGLAYGNQAELKVRYSNVALVAKVPNAAERGLKVV</sequence>
<organism evidence="3 4">
    <name type="scientific">Baudoinia panamericana (strain UAMH 10762)</name>
    <name type="common">Angels' share fungus</name>
    <name type="synonym">Baudoinia compniacensis (strain UAMH 10762)</name>
    <dbReference type="NCBI Taxonomy" id="717646"/>
    <lineage>
        <taxon>Eukaryota</taxon>
        <taxon>Fungi</taxon>
        <taxon>Dikarya</taxon>
        <taxon>Ascomycota</taxon>
        <taxon>Pezizomycotina</taxon>
        <taxon>Dothideomycetes</taxon>
        <taxon>Dothideomycetidae</taxon>
        <taxon>Mycosphaerellales</taxon>
        <taxon>Teratosphaeriaceae</taxon>
        <taxon>Baudoinia</taxon>
    </lineage>
</organism>
<dbReference type="AlphaFoldDB" id="M2NFG7"/>
<dbReference type="EMBL" id="KB445554">
    <property type="protein sequence ID" value="EMC97740.1"/>
    <property type="molecule type" value="Genomic_DNA"/>
</dbReference>
<dbReference type="Gene3D" id="2.60.120.620">
    <property type="entry name" value="q2cbj1_9rhob like domain"/>
    <property type="match status" value="1"/>
</dbReference>
<dbReference type="RefSeq" id="XP_007675972.1">
    <property type="nucleotide sequence ID" value="XM_007677782.1"/>
</dbReference>
<comment type="similarity">
    <text evidence="1">Belongs to the iron/ascorbate-dependent oxidoreductase family.</text>
</comment>
<dbReference type="PANTHER" id="PTHR33099">
    <property type="entry name" value="FE2OG DIOXYGENASE DOMAIN-CONTAINING PROTEIN"/>
    <property type="match status" value="1"/>
</dbReference>
<dbReference type="GO" id="GO:0016491">
    <property type="term" value="F:oxidoreductase activity"/>
    <property type="evidence" value="ECO:0007669"/>
    <property type="project" value="UniProtKB-KW"/>
</dbReference>
<dbReference type="OMA" id="ERITWVN"/>
<keyword evidence="1" id="KW-0408">Iron</keyword>
<keyword evidence="1" id="KW-0479">Metal-binding</keyword>
<dbReference type="GeneID" id="19107670"/>
<dbReference type="Proteomes" id="UP000011761">
    <property type="component" value="Unassembled WGS sequence"/>
</dbReference>
<keyword evidence="4" id="KW-1185">Reference proteome</keyword>
<evidence type="ECO:0000313" key="4">
    <source>
        <dbReference type="Proteomes" id="UP000011761"/>
    </source>
</evidence>
<dbReference type="eggNOG" id="ENOG502S0B1">
    <property type="taxonomic scope" value="Eukaryota"/>
</dbReference>
<accession>M2NFG7</accession>
<protein>
    <recommendedName>
        <fullName evidence="2">Fe2OG dioxygenase domain-containing protein</fullName>
    </recommendedName>
</protein>